<dbReference type="eggNOG" id="COG3450">
    <property type="taxonomic scope" value="Bacteria"/>
</dbReference>
<dbReference type="Pfam" id="PF05899">
    <property type="entry name" value="Cupin_3"/>
    <property type="match status" value="1"/>
</dbReference>
<keyword evidence="3" id="KW-1185">Reference proteome</keyword>
<comment type="caution">
    <text evidence="2">The sequence shown here is derived from an EMBL/GenBank/DDBJ whole genome shotgun (WGS) entry which is preliminary data.</text>
</comment>
<dbReference type="Gene3D" id="2.60.120.10">
    <property type="entry name" value="Jelly Rolls"/>
    <property type="match status" value="1"/>
</dbReference>
<evidence type="ECO:0000259" key="1">
    <source>
        <dbReference type="Pfam" id="PF05899"/>
    </source>
</evidence>
<dbReference type="InterPro" id="IPR008579">
    <property type="entry name" value="UGlyAH_Cupin_dom"/>
</dbReference>
<dbReference type="Proteomes" id="UP000011682">
    <property type="component" value="Unassembled WGS sequence"/>
</dbReference>
<evidence type="ECO:0000313" key="2">
    <source>
        <dbReference type="EMBL" id="EPX60026.1"/>
    </source>
</evidence>
<sequence>MSSCGGVPEQESAPAAQTLAARAAALGAPSMLVYSPDDSIDQSTLAPLGAPESLGGRVLQGSPTLSARVDYNAGGMSAGIFKATTGRIEITFPFSEHATILVGEVTMTDESGQSHTFKKGDSYFIRQGQVVLWDVRTPYVIKSFFNITEPTQP</sequence>
<dbReference type="InterPro" id="IPR014710">
    <property type="entry name" value="RmlC-like_jellyroll"/>
</dbReference>
<dbReference type="AlphaFoldDB" id="S9PA79"/>
<proteinExistence type="predicted"/>
<organism evidence="2 3">
    <name type="scientific">Cystobacter fuscus (strain ATCC 25194 / DSM 2262 / NBRC 100088 / M29)</name>
    <dbReference type="NCBI Taxonomy" id="1242864"/>
    <lineage>
        <taxon>Bacteria</taxon>
        <taxon>Pseudomonadati</taxon>
        <taxon>Myxococcota</taxon>
        <taxon>Myxococcia</taxon>
        <taxon>Myxococcales</taxon>
        <taxon>Cystobacterineae</taxon>
        <taxon>Archangiaceae</taxon>
        <taxon>Cystobacter</taxon>
    </lineage>
</organism>
<protein>
    <submittedName>
        <fullName evidence="2">Cytoplasmic protein</fullName>
    </submittedName>
</protein>
<name>S9PA79_CYSF2</name>
<accession>S9PA79</accession>
<reference evidence="2" key="1">
    <citation type="submission" date="2013-05" db="EMBL/GenBank/DDBJ databases">
        <title>Genome assembly of Cystobacter fuscus DSM 2262.</title>
        <authorList>
            <person name="Sharma G."/>
            <person name="Khatri I."/>
            <person name="Kaur C."/>
            <person name="Mayilraj S."/>
            <person name="Subramanian S."/>
        </authorList>
    </citation>
    <scope>NUCLEOTIDE SEQUENCE [LARGE SCALE GENOMIC DNA]</scope>
    <source>
        <strain evidence="2">DSM 2262</strain>
    </source>
</reference>
<evidence type="ECO:0000313" key="3">
    <source>
        <dbReference type="Proteomes" id="UP000011682"/>
    </source>
</evidence>
<feature type="domain" description="(S)-ureidoglycine aminohydrolase cupin" evidence="1">
    <location>
        <begin position="74"/>
        <end position="143"/>
    </location>
</feature>
<dbReference type="InterPro" id="IPR011051">
    <property type="entry name" value="RmlC_Cupin_sf"/>
</dbReference>
<dbReference type="PANTHER" id="PTHR40943:SF1">
    <property type="entry name" value="CYTOPLASMIC PROTEIN"/>
    <property type="match status" value="1"/>
</dbReference>
<dbReference type="PANTHER" id="PTHR40943">
    <property type="entry name" value="CYTOPLASMIC PROTEIN-RELATED"/>
    <property type="match status" value="1"/>
</dbReference>
<dbReference type="EMBL" id="ANAH02000014">
    <property type="protein sequence ID" value="EPX60026.1"/>
    <property type="molecule type" value="Genomic_DNA"/>
</dbReference>
<gene>
    <name evidence="2" type="ORF">D187_002112</name>
</gene>
<dbReference type="SUPFAM" id="SSF51182">
    <property type="entry name" value="RmlC-like cupins"/>
    <property type="match status" value="1"/>
</dbReference>